<dbReference type="Gene3D" id="3.10.180.10">
    <property type="entry name" value="2,3-Dihydroxybiphenyl 1,2-Dioxygenase, domain 1"/>
    <property type="match status" value="1"/>
</dbReference>
<organism evidence="2 3">
    <name type="scientific">Talaromyces amestolkiae</name>
    <dbReference type="NCBI Taxonomy" id="1196081"/>
    <lineage>
        <taxon>Eukaryota</taxon>
        <taxon>Fungi</taxon>
        <taxon>Dikarya</taxon>
        <taxon>Ascomycota</taxon>
        <taxon>Pezizomycotina</taxon>
        <taxon>Eurotiomycetes</taxon>
        <taxon>Eurotiomycetidae</taxon>
        <taxon>Eurotiales</taxon>
        <taxon>Trichocomaceae</taxon>
        <taxon>Talaromyces</taxon>
        <taxon>Talaromyces sect. Talaromyces</taxon>
    </lineage>
</organism>
<dbReference type="STRING" id="1196081.A0A364KTL3"/>
<reference evidence="2 3" key="1">
    <citation type="journal article" date="2017" name="Biotechnol. Biofuels">
        <title>Differential beta-glucosidase expression as a function of carbon source availability in Talaromyces amestolkiae: a genomic and proteomic approach.</title>
        <authorList>
            <person name="de Eugenio L.I."/>
            <person name="Mendez-Liter J.A."/>
            <person name="Nieto-Dominguez M."/>
            <person name="Alonso L."/>
            <person name="Gil-Munoz J."/>
            <person name="Barriuso J."/>
            <person name="Prieto A."/>
            <person name="Martinez M.J."/>
        </authorList>
    </citation>
    <scope>NUCLEOTIDE SEQUENCE [LARGE SCALE GENOMIC DNA]</scope>
    <source>
        <strain evidence="2 3">CIB</strain>
    </source>
</reference>
<accession>A0A364KTL3</accession>
<dbReference type="InterPro" id="IPR029068">
    <property type="entry name" value="Glyas_Bleomycin-R_OHBP_Dase"/>
</dbReference>
<evidence type="ECO:0000259" key="1">
    <source>
        <dbReference type="PROSITE" id="PS51819"/>
    </source>
</evidence>
<sequence length="124" mass="13403">MPISHVMVKPSASQHTAVVDFYTKALKPLGYSKLKSFPDGLTGFGSKSPDWWVAINDKDTHSTFHVAFRASDSTAVDEFYTAAIEAGAKDNGPPGLRAAMDPKYYAAFILDPMGNNIEAGCMVE</sequence>
<dbReference type="EMBL" id="MIKG01000004">
    <property type="protein sequence ID" value="RAO66831.1"/>
    <property type="molecule type" value="Genomic_DNA"/>
</dbReference>
<dbReference type="OrthoDB" id="4227389at2759"/>
<feature type="domain" description="VOC" evidence="1">
    <location>
        <begin position="2"/>
        <end position="122"/>
    </location>
</feature>
<keyword evidence="3" id="KW-1185">Reference proteome</keyword>
<dbReference type="AlphaFoldDB" id="A0A364KTL3"/>
<evidence type="ECO:0000313" key="3">
    <source>
        <dbReference type="Proteomes" id="UP000249363"/>
    </source>
</evidence>
<gene>
    <name evidence="2" type="ORF">BHQ10_002843</name>
</gene>
<dbReference type="PANTHER" id="PTHR35006">
    <property type="entry name" value="GLYOXALASE FAMILY PROTEIN (AFU_ORTHOLOGUE AFUA_5G14830)"/>
    <property type="match status" value="1"/>
</dbReference>
<name>A0A364KTL3_TALAM</name>
<comment type="caution">
    <text evidence="2">The sequence shown here is derived from an EMBL/GenBank/DDBJ whole genome shotgun (WGS) entry which is preliminary data.</text>
</comment>
<dbReference type="CDD" id="cd07262">
    <property type="entry name" value="VOC_like"/>
    <property type="match status" value="1"/>
</dbReference>
<dbReference type="RefSeq" id="XP_040731347.1">
    <property type="nucleotide sequence ID" value="XM_040875033.1"/>
</dbReference>
<dbReference type="PANTHER" id="PTHR35006:SF2">
    <property type="entry name" value="GLYOXALASE FAMILY PROTEIN (AFU_ORTHOLOGUE AFUA_5G14830)"/>
    <property type="match status" value="1"/>
</dbReference>
<dbReference type="InterPro" id="IPR037523">
    <property type="entry name" value="VOC_core"/>
</dbReference>
<dbReference type="SUPFAM" id="SSF54593">
    <property type="entry name" value="Glyoxalase/Bleomycin resistance protein/Dihydroxybiphenyl dioxygenase"/>
    <property type="match status" value="1"/>
</dbReference>
<evidence type="ECO:0000313" key="2">
    <source>
        <dbReference type="EMBL" id="RAO66831.1"/>
    </source>
</evidence>
<dbReference type="GeneID" id="63792059"/>
<proteinExistence type="predicted"/>
<dbReference type="Proteomes" id="UP000249363">
    <property type="component" value="Unassembled WGS sequence"/>
</dbReference>
<protein>
    <recommendedName>
        <fullName evidence="1">VOC domain-containing protein</fullName>
    </recommendedName>
</protein>
<dbReference type="PROSITE" id="PS51819">
    <property type="entry name" value="VOC"/>
    <property type="match status" value="1"/>
</dbReference>